<evidence type="ECO:0000313" key="3">
    <source>
        <dbReference type="Proteomes" id="UP001567538"/>
    </source>
</evidence>
<evidence type="ECO:0000259" key="1">
    <source>
        <dbReference type="Pfam" id="PF03732"/>
    </source>
</evidence>
<sequence>MRLVPNSIRMWAEFRIVFLDQFFPSTKTSALKKEILRVTQDYDEPLSQYWERYMDLLDACPNHHMSEAEIYSTFYEGMNKETKDLANSSSGGGFPHLRVSEAKRVMGRLLSAKRAYDNPRDCHVRRGAASASTVEKKDK</sequence>
<dbReference type="PANTHER" id="PTHR33223">
    <property type="entry name" value="CCHC-TYPE DOMAIN-CONTAINING PROTEIN"/>
    <property type="match status" value="1"/>
</dbReference>
<organism evidence="2 3">
    <name type="scientific">Salvia divinorum</name>
    <name type="common">Maria pastora</name>
    <name type="synonym">Diviner's sage</name>
    <dbReference type="NCBI Taxonomy" id="28513"/>
    <lineage>
        <taxon>Eukaryota</taxon>
        <taxon>Viridiplantae</taxon>
        <taxon>Streptophyta</taxon>
        <taxon>Embryophyta</taxon>
        <taxon>Tracheophyta</taxon>
        <taxon>Spermatophyta</taxon>
        <taxon>Magnoliopsida</taxon>
        <taxon>eudicotyledons</taxon>
        <taxon>Gunneridae</taxon>
        <taxon>Pentapetalae</taxon>
        <taxon>asterids</taxon>
        <taxon>lamiids</taxon>
        <taxon>Lamiales</taxon>
        <taxon>Lamiaceae</taxon>
        <taxon>Nepetoideae</taxon>
        <taxon>Mentheae</taxon>
        <taxon>Salviinae</taxon>
        <taxon>Salvia</taxon>
        <taxon>Salvia subgen. Calosphace</taxon>
    </lineage>
</organism>
<dbReference type="InterPro" id="IPR005162">
    <property type="entry name" value="Retrotrans_gag_dom"/>
</dbReference>
<dbReference type="AlphaFoldDB" id="A0ABD1H1L7"/>
<keyword evidence="3" id="KW-1185">Reference proteome</keyword>
<evidence type="ECO:0000313" key="2">
    <source>
        <dbReference type="EMBL" id="KAL1549099.1"/>
    </source>
</evidence>
<dbReference type="PANTHER" id="PTHR33223:SF11">
    <property type="entry name" value="ELEMENT PROTEIN, PUTATIVE-RELATED"/>
    <property type="match status" value="1"/>
</dbReference>
<dbReference type="EMBL" id="JBEAFC010000007">
    <property type="protein sequence ID" value="KAL1549099.1"/>
    <property type="molecule type" value="Genomic_DNA"/>
</dbReference>
<proteinExistence type="predicted"/>
<name>A0ABD1H1L7_SALDI</name>
<feature type="domain" description="Retrotransposon gag" evidence="1">
    <location>
        <begin position="2"/>
        <end position="79"/>
    </location>
</feature>
<reference evidence="2 3" key="1">
    <citation type="submission" date="2024-06" db="EMBL/GenBank/DDBJ databases">
        <title>A chromosome level genome sequence of Diviner's sage (Salvia divinorum).</title>
        <authorList>
            <person name="Ford S.A."/>
            <person name="Ro D.-K."/>
            <person name="Ness R.W."/>
            <person name="Phillips M.A."/>
        </authorList>
    </citation>
    <scope>NUCLEOTIDE SEQUENCE [LARGE SCALE GENOMIC DNA]</scope>
    <source>
        <strain evidence="2">SAF-2024a</strain>
        <tissue evidence="2">Leaf</tissue>
    </source>
</reference>
<protein>
    <recommendedName>
        <fullName evidence="1">Retrotransposon gag domain-containing protein</fullName>
    </recommendedName>
</protein>
<accession>A0ABD1H1L7</accession>
<dbReference type="Pfam" id="PF03732">
    <property type="entry name" value="Retrotrans_gag"/>
    <property type="match status" value="1"/>
</dbReference>
<comment type="caution">
    <text evidence="2">The sequence shown here is derived from an EMBL/GenBank/DDBJ whole genome shotgun (WGS) entry which is preliminary data.</text>
</comment>
<gene>
    <name evidence="2" type="ORF">AAHA92_17242</name>
</gene>
<dbReference type="Proteomes" id="UP001567538">
    <property type="component" value="Unassembled WGS sequence"/>
</dbReference>